<dbReference type="Proteomes" id="UP000756132">
    <property type="component" value="Chromosome 6"/>
</dbReference>
<name>A0A9Q8UQD3_PASFU</name>
<dbReference type="RefSeq" id="XP_047763023.1">
    <property type="nucleotide sequence ID" value="XM_047906899.1"/>
</dbReference>
<organism evidence="2 3">
    <name type="scientific">Passalora fulva</name>
    <name type="common">Tomato leaf mold</name>
    <name type="synonym">Cladosporium fulvum</name>
    <dbReference type="NCBI Taxonomy" id="5499"/>
    <lineage>
        <taxon>Eukaryota</taxon>
        <taxon>Fungi</taxon>
        <taxon>Dikarya</taxon>
        <taxon>Ascomycota</taxon>
        <taxon>Pezizomycotina</taxon>
        <taxon>Dothideomycetes</taxon>
        <taxon>Dothideomycetidae</taxon>
        <taxon>Mycosphaerellales</taxon>
        <taxon>Mycosphaerellaceae</taxon>
        <taxon>Fulvia</taxon>
    </lineage>
</organism>
<dbReference type="EMBL" id="CP090168">
    <property type="protein sequence ID" value="UJO18657.1"/>
    <property type="molecule type" value="Genomic_DNA"/>
</dbReference>
<reference evidence="2" key="2">
    <citation type="journal article" date="2022" name="Microb. Genom.">
        <title>A chromosome-scale genome assembly of the tomato pathogen Cladosporium fulvum reveals a compartmentalized genome architecture and the presence of a dispensable chromosome.</title>
        <authorList>
            <person name="Zaccaron A.Z."/>
            <person name="Chen L.H."/>
            <person name="Samaras A."/>
            <person name="Stergiopoulos I."/>
        </authorList>
    </citation>
    <scope>NUCLEOTIDE SEQUENCE</scope>
    <source>
        <strain evidence="2">Race5_Kim</strain>
    </source>
</reference>
<dbReference type="KEGG" id="ffu:CLAFUR5_07751"/>
<feature type="region of interest" description="Disordered" evidence="1">
    <location>
        <begin position="1"/>
        <end position="44"/>
    </location>
</feature>
<gene>
    <name evidence="2" type="ORF">CLAFUR5_07751</name>
</gene>
<evidence type="ECO:0000313" key="3">
    <source>
        <dbReference type="Proteomes" id="UP000756132"/>
    </source>
</evidence>
<feature type="compositionally biased region" description="Acidic residues" evidence="1">
    <location>
        <begin position="34"/>
        <end position="44"/>
    </location>
</feature>
<feature type="compositionally biased region" description="Basic residues" evidence="1">
    <location>
        <begin position="21"/>
        <end position="30"/>
    </location>
</feature>
<accession>A0A9Q8UQD3</accession>
<evidence type="ECO:0000313" key="2">
    <source>
        <dbReference type="EMBL" id="UJO18657.1"/>
    </source>
</evidence>
<dbReference type="GeneID" id="71987629"/>
<keyword evidence="3" id="KW-1185">Reference proteome</keyword>
<sequence>MARIYTAAVSPNTNATDRSPPKRRQKKRARRQDEDGDRDEDDEGSLIAALRDIVDLADNPRATLKAYRTLWQDNIKAGGRSSAIEDVPGHDTITAPLRKAFSYIYDNPDKAITAKQNRTQIRALLKETCP</sequence>
<dbReference type="AlphaFoldDB" id="A0A9Q8UQD3"/>
<protein>
    <submittedName>
        <fullName evidence="2">Uncharacterized protein</fullName>
    </submittedName>
</protein>
<proteinExistence type="predicted"/>
<evidence type="ECO:0000256" key="1">
    <source>
        <dbReference type="SAM" id="MobiDB-lite"/>
    </source>
</evidence>
<reference evidence="2" key="1">
    <citation type="submission" date="2021-12" db="EMBL/GenBank/DDBJ databases">
        <authorList>
            <person name="Zaccaron A."/>
            <person name="Stergiopoulos I."/>
        </authorList>
    </citation>
    <scope>NUCLEOTIDE SEQUENCE</scope>
    <source>
        <strain evidence="2">Race5_Kim</strain>
    </source>
</reference>